<reference evidence="1 2" key="1">
    <citation type="submission" date="2017-04" db="EMBL/GenBank/DDBJ databases">
        <authorList>
            <person name="Afonso C.L."/>
            <person name="Miller P.J."/>
            <person name="Scott M.A."/>
            <person name="Spackman E."/>
            <person name="Goraichik I."/>
            <person name="Dimitrov K.M."/>
            <person name="Suarez D.L."/>
            <person name="Swayne D.E."/>
        </authorList>
    </citation>
    <scope>NUCLEOTIDE SEQUENCE [LARGE SCALE GENOMIC DNA]</scope>
    <source>
        <strain evidence="1 2">DSM 5090</strain>
    </source>
</reference>
<gene>
    <name evidence="1" type="ORF">SAMN04488500_105212</name>
</gene>
<name>A0A1W2ADA4_9FIRM</name>
<evidence type="ECO:0000313" key="2">
    <source>
        <dbReference type="Proteomes" id="UP000192738"/>
    </source>
</evidence>
<dbReference type="Proteomes" id="UP000192738">
    <property type="component" value="Unassembled WGS sequence"/>
</dbReference>
<protein>
    <recommendedName>
        <fullName evidence="3">CobQ/CobB/MinD/ParA nucleotide binding domain-containing protein</fullName>
    </recommendedName>
</protein>
<keyword evidence="2" id="KW-1185">Reference proteome</keyword>
<dbReference type="RefSeq" id="WP_084575130.1">
    <property type="nucleotide sequence ID" value="NZ_CP155572.1"/>
</dbReference>
<dbReference type="Gene3D" id="3.40.50.300">
    <property type="entry name" value="P-loop containing nucleotide triphosphate hydrolases"/>
    <property type="match status" value="1"/>
</dbReference>
<dbReference type="InterPro" id="IPR027417">
    <property type="entry name" value="P-loop_NTPase"/>
</dbReference>
<dbReference type="OrthoDB" id="9779501at2"/>
<evidence type="ECO:0000313" key="1">
    <source>
        <dbReference type="EMBL" id="SMC58583.1"/>
    </source>
</evidence>
<sequence length="220" mass="24535">MEDNRITIFLGEFGSGKTELAVNYALKLQQAGQQTAIVDMDLIKPYFRTRENKELLEKNGVKVVAPDSRLSHADLPVIPHNLVEIFSQTNTQVVMDVGGGESAIALGQLKRYFDQSSYQALLVVNTKRPFTSSTEGIINILRRIEQVSRLTISGLVSNANLGPETTSEHIQEGLVIVEQAAKAMTLPVKWVVVPDWLEQTVQASVPLFILKPYTHYPWMD</sequence>
<organism evidence="1 2">
    <name type="scientific">Sporomusa malonica</name>
    <dbReference type="NCBI Taxonomy" id="112901"/>
    <lineage>
        <taxon>Bacteria</taxon>
        <taxon>Bacillati</taxon>
        <taxon>Bacillota</taxon>
        <taxon>Negativicutes</taxon>
        <taxon>Selenomonadales</taxon>
        <taxon>Sporomusaceae</taxon>
        <taxon>Sporomusa</taxon>
    </lineage>
</organism>
<dbReference type="AlphaFoldDB" id="A0A1W2ADA4"/>
<proteinExistence type="predicted"/>
<dbReference type="SUPFAM" id="SSF52540">
    <property type="entry name" value="P-loop containing nucleoside triphosphate hydrolases"/>
    <property type="match status" value="1"/>
</dbReference>
<evidence type="ECO:0008006" key="3">
    <source>
        <dbReference type="Google" id="ProtNLM"/>
    </source>
</evidence>
<dbReference type="STRING" id="112901.SAMN04488500_105212"/>
<dbReference type="EMBL" id="FWXI01000005">
    <property type="protein sequence ID" value="SMC58583.1"/>
    <property type="molecule type" value="Genomic_DNA"/>
</dbReference>
<accession>A0A1W2ADA4</accession>